<accession>A0A143PSV7</accession>
<evidence type="ECO:0000313" key="5">
    <source>
        <dbReference type="EMBL" id="AMY11416.1"/>
    </source>
</evidence>
<dbReference type="GO" id="GO:0106435">
    <property type="term" value="F:carboxylesterase activity"/>
    <property type="evidence" value="ECO:0007669"/>
    <property type="project" value="UniProtKB-EC"/>
</dbReference>
<dbReference type="EC" id="3.1.1.1" evidence="5"/>
<dbReference type="EMBL" id="CP015136">
    <property type="protein sequence ID" value="AMY11416.1"/>
    <property type="molecule type" value="Genomic_DNA"/>
</dbReference>
<dbReference type="Proteomes" id="UP000076079">
    <property type="component" value="Chromosome"/>
</dbReference>
<comment type="similarity">
    <text evidence="1">Belongs to the AB hydrolase superfamily. AB hydrolase 2 family.</text>
</comment>
<dbReference type="InterPro" id="IPR029058">
    <property type="entry name" value="AB_hydrolase_fold"/>
</dbReference>
<proteinExistence type="inferred from homology"/>
<organism evidence="5 6">
    <name type="scientific">Luteitalea pratensis</name>
    <dbReference type="NCBI Taxonomy" id="1855912"/>
    <lineage>
        <taxon>Bacteria</taxon>
        <taxon>Pseudomonadati</taxon>
        <taxon>Acidobacteriota</taxon>
        <taxon>Vicinamibacteria</taxon>
        <taxon>Vicinamibacterales</taxon>
        <taxon>Vicinamibacteraceae</taxon>
        <taxon>Luteitalea</taxon>
    </lineage>
</organism>
<dbReference type="PANTHER" id="PTHR10655">
    <property type="entry name" value="LYSOPHOSPHOLIPASE-RELATED"/>
    <property type="match status" value="1"/>
</dbReference>
<keyword evidence="2 5" id="KW-0378">Hydrolase</keyword>
<dbReference type="AlphaFoldDB" id="A0A143PSV7"/>
<dbReference type="Pfam" id="PF02230">
    <property type="entry name" value="Abhydrolase_2"/>
    <property type="match status" value="1"/>
</dbReference>
<evidence type="ECO:0000313" key="6">
    <source>
        <dbReference type="Proteomes" id="UP000076079"/>
    </source>
</evidence>
<dbReference type="InterPro" id="IPR003140">
    <property type="entry name" value="PLipase/COase/thioEstase"/>
</dbReference>
<keyword evidence="6" id="KW-1185">Reference proteome</keyword>
<name>A0A143PSV7_LUTPR</name>
<keyword evidence="3" id="KW-0732">Signal</keyword>
<reference evidence="6" key="2">
    <citation type="submission" date="2016-04" db="EMBL/GenBank/DDBJ databases">
        <title>First Complete Genome Sequence of a Subdivision 6 Acidobacterium.</title>
        <authorList>
            <person name="Huang S."/>
            <person name="Vieira S."/>
            <person name="Bunk B."/>
            <person name="Riedel T."/>
            <person name="Sproeer C."/>
            <person name="Overmann J."/>
        </authorList>
    </citation>
    <scope>NUCLEOTIDE SEQUENCE [LARGE SCALE GENOMIC DNA]</scope>
    <source>
        <strain evidence="6">DSM 100886 HEG_-6_39</strain>
    </source>
</reference>
<protein>
    <submittedName>
        <fullName evidence="5">Carboxylesterase 2</fullName>
        <ecNumber evidence="5">3.1.1.1</ecNumber>
    </submittedName>
</protein>
<evidence type="ECO:0000256" key="2">
    <source>
        <dbReference type="ARBA" id="ARBA00022801"/>
    </source>
</evidence>
<dbReference type="InterPro" id="IPR050565">
    <property type="entry name" value="LYPA1-2/EST-like"/>
</dbReference>
<evidence type="ECO:0000256" key="3">
    <source>
        <dbReference type="SAM" id="SignalP"/>
    </source>
</evidence>
<dbReference type="PANTHER" id="PTHR10655:SF17">
    <property type="entry name" value="LYSOPHOSPHOLIPASE-LIKE PROTEIN 1"/>
    <property type="match status" value="1"/>
</dbReference>
<feature type="domain" description="Phospholipase/carboxylesterase/thioesterase" evidence="4">
    <location>
        <begin position="46"/>
        <end position="247"/>
    </location>
</feature>
<dbReference type="STRING" id="1855912.LuPra_04666"/>
<reference evidence="5 6" key="1">
    <citation type="journal article" date="2016" name="Genome Announc.">
        <title>First Complete Genome Sequence of a Subdivision 6 Acidobacterium Strain.</title>
        <authorList>
            <person name="Huang S."/>
            <person name="Vieira S."/>
            <person name="Bunk B."/>
            <person name="Riedel T."/>
            <person name="Sproer C."/>
            <person name="Overmann J."/>
        </authorList>
    </citation>
    <scope>NUCLEOTIDE SEQUENCE [LARGE SCALE GENOMIC DNA]</scope>
    <source>
        <strain evidence="6">DSM 100886 HEG_-6_39</strain>
    </source>
</reference>
<feature type="signal peptide" evidence="3">
    <location>
        <begin position="1"/>
        <end position="24"/>
    </location>
</feature>
<dbReference type="KEGG" id="abac:LuPra_04666"/>
<gene>
    <name evidence="5" type="primary">estB_3</name>
    <name evidence="5" type="ORF">LuPra_04666</name>
</gene>
<dbReference type="SUPFAM" id="SSF53474">
    <property type="entry name" value="alpha/beta-Hydrolases"/>
    <property type="match status" value="1"/>
</dbReference>
<sequence precursor="true">MQLRIPGLATLCSAFLFLTGAAQTAQTVDYPNSRLRALEVDEGARPLVLLHGFASSPQEWLPFVATIRRPPATHLVFPEGPDVQADGRGRGWWPLDLASHRDGTGLPDLSRTRPAGLAAAAARVETLLEEITTRVGGRPGDVVLGGFSQGAMVSAEIAFRSDTPLKALILLAPTVIDEPSWRDGIPLRRGLPVFIAHGRQDEVLPFSASARLAETLRTAGLTVTWVPFDGAHDIPRPIVDALSEFLAGVDR</sequence>
<evidence type="ECO:0000256" key="1">
    <source>
        <dbReference type="ARBA" id="ARBA00006499"/>
    </source>
</evidence>
<feature type="chain" id="PRO_5007511954" evidence="3">
    <location>
        <begin position="25"/>
        <end position="251"/>
    </location>
</feature>
<evidence type="ECO:0000259" key="4">
    <source>
        <dbReference type="Pfam" id="PF02230"/>
    </source>
</evidence>
<dbReference type="Gene3D" id="3.40.50.1820">
    <property type="entry name" value="alpha/beta hydrolase"/>
    <property type="match status" value="1"/>
</dbReference>